<dbReference type="EMBL" id="CP006644">
    <property type="protein sequence ID" value="AHE52594.1"/>
    <property type="molecule type" value="Genomic_DNA"/>
</dbReference>
<dbReference type="PATRIC" id="fig|1123269.5.peg.824"/>
<organism evidence="1 2">
    <name type="scientific">Sphingomonas sanxanigenens DSM 19645 = NX02</name>
    <dbReference type="NCBI Taxonomy" id="1123269"/>
    <lineage>
        <taxon>Bacteria</taxon>
        <taxon>Pseudomonadati</taxon>
        <taxon>Pseudomonadota</taxon>
        <taxon>Alphaproteobacteria</taxon>
        <taxon>Sphingomonadales</taxon>
        <taxon>Sphingomonadaceae</taxon>
        <taxon>Sphingomonas</taxon>
    </lineage>
</organism>
<dbReference type="Proteomes" id="UP000018851">
    <property type="component" value="Chromosome"/>
</dbReference>
<dbReference type="HOGENOM" id="CLU_1843840_0_0_5"/>
<proteinExistence type="predicted"/>
<protein>
    <submittedName>
        <fullName evidence="1">Uncharacterized protein</fullName>
    </submittedName>
</protein>
<sequence length="139" mass="15932">MRRAMWMPHTPGVGRPIFAKPHQVRQRRSIAEMRCTVCGEKAPEGDRWWFQLGEVREGWFMTTEAPVHRRCADFALTVCPHLRGQEDRLEPMPGGFSILSSLIGGPAVERDFGFTIRPGERVIGALKIAWKEKFMRRAV</sequence>
<dbReference type="STRING" id="1123269.NX02_04230"/>
<accession>W0A3S3</accession>
<name>W0A3S3_9SPHN</name>
<dbReference type="eggNOG" id="ENOG5033FMD">
    <property type="taxonomic scope" value="Bacteria"/>
</dbReference>
<evidence type="ECO:0000313" key="1">
    <source>
        <dbReference type="EMBL" id="AHE52594.1"/>
    </source>
</evidence>
<reference evidence="1 2" key="1">
    <citation type="submission" date="2013-07" db="EMBL/GenBank/DDBJ databases">
        <title>Completed genome of Sphingomonas sanxanigenens NX02.</title>
        <authorList>
            <person name="Ma T."/>
            <person name="Huang H."/>
            <person name="Wu M."/>
            <person name="Li X."/>
            <person name="Li G."/>
        </authorList>
    </citation>
    <scope>NUCLEOTIDE SEQUENCE [LARGE SCALE GENOMIC DNA]</scope>
    <source>
        <strain evidence="1 2">NX02</strain>
    </source>
</reference>
<keyword evidence="2" id="KW-1185">Reference proteome</keyword>
<dbReference type="KEGG" id="ssan:NX02_04230"/>
<gene>
    <name evidence="1" type="ORF">NX02_04230</name>
</gene>
<evidence type="ECO:0000313" key="2">
    <source>
        <dbReference type="Proteomes" id="UP000018851"/>
    </source>
</evidence>
<dbReference type="AlphaFoldDB" id="W0A3S3"/>